<evidence type="ECO:0000259" key="3">
    <source>
        <dbReference type="PROSITE" id="PS51676"/>
    </source>
</evidence>
<feature type="coiled-coil region" evidence="2">
    <location>
        <begin position="20"/>
        <end position="51"/>
    </location>
</feature>
<dbReference type="PANTHER" id="PTHR15377:SF3">
    <property type="entry name" value="WW DOMAIN-CONTAINING PROTEIN"/>
    <property type="match status" value="1"/>
</dbReference>
<evidence type="ECO:0000256" key="2">
    <source>
        <dbReference type="SAM" id="Coils"/>
    </source>
</evidence>
<keyword evidence="5" id="KW-1185">Reference proteome</keyword>
<dbReference type="PROSITE" id="PS51676">
    <property type="entry name" value="FF"/>
    <property type="match status" value="1"/>
</dbReference>
<keyword evidence="2" id="KW-0175">Coiled coil</keyword>
<dbReference type="Pfam" id="PF01846">
    <property type="entry name" value="FF"/>
    <property type="match status" value="1"/>
</dbReference>
<dbReference type="Proteomes" id="UP001642360">
    <property type="component" value="Unassembled WGS sequence"/>
</dbReference>
<dbReference type="InterPro" id="IPR045148">
    <property type="entry name" value="TCRG1-like"/>
</dbReference>
<dbReference type="InterPro" id="IPR036517">
    <property type="entry name" value="FF_domain_sf"/>
</dbReference>
<dbReference type="SUPFAM" id="SSF81698">
    <property type="entry name" value="FF domain"/>
    <property type="match status" value="1"/>
</dbReference>
<dbReference type="SMART" id="SM00441">
    <property type="entry name" value="FF"/>
    <property type="match status" value="1"/>
</dbReference>
<name>A0ABC8RMM4_9AQUA</name>
<proteinExistence type="predicted"/>
<dbReference type="Gene3D" id="1.10.10.440">
    <property type="entry name" value="FF domain"/>
    <property type="match status" value="1"/>
</dbReference>
<keyword evidence="1" id="KW-0677">Repeat</keyword>
<dbReference type="AlphaFoldDB" id="A0ABC8RMM4"/>
<organism evidence="4 5">
    <name type="scientific">Ilex paraguariensis</name>
    <name type="common">yerba mate</name>
    <dbReference type="NCBI Taxonomy" id="185542"/>
    <lineage>
        <taxon>Eukaryota</taxon>
        <taxon>Viridiplantae</taxon>
        <taxon>Streptophyta</taxon>
        <taxon>Embryophyta</taxon>
        <taxon>Tracheophyta</taxon>
        <taxon>Spermatophyta</taxon>
        <taxon>Magnoliopsida</taxon>
        <taxon>eudicotyledons</taxon>
        <taxon>Gunneridae</taxon>
        <taxon>Pentapetalae</taxon>
        <taxon>asterids</taxon>
        <taxon>campanulids</taxon>
        <taxon>Aquifoliales</taxon>
        <taxon>Aquifoliaceae</taxon>
        <taxon>Ilex</taxon>
    </lineage>
</organism>
<evidence type="ECO:0000313" key="4">
    <source>
        <dbReference type="EMBL" id="CAK9143923.1"/>
    </source>
</evidence>
<comment type="caution">
    <text evidence="4">The sequence shown here is derived from an EMBL/GenBank/DDBJ whole genome shotgun (WGS) entry which is preliminary data.</text>
</comment>
<evidence type="ECO:0000256" key="1">
    <source>
        <dbReference type="ARBA" id="ARBA00022737"/>
    </source>
</evidence>
<protein>
    <recommendedName>
        <fullName evidence="3">FF domain-containing protein</fullName>
    </recommendedName>
</protein>
<sequence length="265" mass="30041">MNQAIQGYSARRALFENYVRTRAEEERKEKRGAKKAAMEEFKQLLEEAKETCMGSWLTLGNPSNMAGGAWLSYCVGVRLNASVSISASHVTHLKYRLVRDMLAFLHANSNINLLKVIEEQLSGQYVGIRQGWLWKEVKFCVGKTILPLKRAAEEKALALRAATASSFRSMLQEKGDICTSSRWSKVKDSLRNDPRYKSVKHEERQALFNEYISSLKAAAEEAERTAKAKRDEENVVPAAFDFDWSMVRPSTVQSSAESQPKKREQ</sequence>
<gene>
    <name evidence="4" type="ORF">ILEXP_LOCUS11660</name>
</gene>
<feature type="domain" description="FF" evidence="3">
    <location>
        <begin position="160"/>
        <end position="214"/>
    </location>
</feature>
<dbReference type="InterPro" id="IPR002713">
    <property type="entry name" value="FF_domain"/>
</dbReference>
<dbReference type="PANTHER" id="PTHR15377">
    <property type="entry name" value="TRANSCRIPTION ELONGATION REGULATOR 1"/>
    <property type="match status" value="1"/>
</dbReference>
<evidence type="ECO:0000313" key="5">
    <source>
        <dbReference type="Proteomes" id="UP001642360"/>
    </source>
</evidence>
<dbReference type="EMBL" id="CAUOFW020001347">
    <property type="protein sequence ID" value="CAK9143923.1"/>
    <property type="molecule type" value="Genomic_DNA"/>
</dbReference>
<reference evidence="4 5" key="1">
    <citation type="submission" date="2024-02" db="EMBL/GenBank/DDBJ databases">
        <authorList>
            <person name="Vignale AGUSTIN F."/>
            <person name="Sosa J E."/>
            <person name="Modenutti C."/>
        </authorList>
    </citation>
    <scope>NUCLEOTIDE SEQUENCE [LARGE SCALE GENOMIC DNA]</scope>
</reference>
<accession>A0ABC8RMM4</accession>